<accession>A0A2T9Z8F6</accession>
<comment type="subcellular location">
    <subcellularLocation>
        <location evidence="1">Nucleus</location>
    </subcellularLocation>
</comment>
<dbReference type="AlphaFoldDB" id="A0A2T9Z8F6"/>
<keyword evidence="3" id="KW-0805">Transcription regulation</keyword>
<dbReference type="GO" id="GO:0005634">
    <property type="term" value="C:nucleus"/>
    <property type="evidence" value="ECO:0007669"/>
    <property type="project" value="UniProtKB-SubCell"/>
</dbReference>
<feature type="compositionally biased region" description="Basic and acidic residues" evidence="6">
    <location>
        <begin position="19"/>
        <end position="30"/>
    </location>
</feature>
<keyword evidence="4" id="KW-0804">Transcription</keyword>
<dbReference type="Pfam" id="PF12753">
    <property type="entry name" value="Nro1"/>
    <property type="match status" value="1"/>
</dbReference>
<dbReference type="STRING" id="133381.A0A2T9Z8F6"/>
<protein>
    <recommendedName>
        <fullName evidence="9">Tetratricopeptide SHNi-TPR domain-containing protein</fullName>
    </recommendedName>
</protein>
<reference evidence="7 8" key="1">
    <citation type="journal article" date="2018" name="MBio">
        <title>Comparative Genomics Reveals the Core Gene Toolbox for the Fungus-Insect Symbiosis.</title>
        <authorList>
            <person name="Wang Y."/>
            <person name="Stata M."/>
            <person name="Wang W."/>
            <person name="Stajich J.E."/>
            <person name="White M.M."/>
            <person name="Moncalvo J.M."/>
        </authorList>
    </citation>
    <scope>NUCLEOTIDE SEQUENCE [LARGE SCALE GENOMIC DNA]</scope>
    <source>
        <strain evidence="7 8">SC-DP-2</strain>
    </source>
</reference>
<comment type="caution">
    <text evidence="7">The sequence shown here is derived from an EMBL/GenBank/DDBJ whole genome shotgun (WGS) entry which is preliminary data.</text>
</comment>
<dbReference type="OrthoDB" id="5598057at2759"/>
<feature type="compositionally biased region" description="Basic residues" evidence="6">
    <location>
        <begin position="1"/>
        <end position="18"/>
    </location>
</feature>
<evidence type="ECO:0000313" key="7">
    <source>
        <dbReference type="EMBL" id="PVV00860.1"/>
    </source>
</evidence>
<proteinExistence type="inferred from homology"/>
<keyword evidence="8" id="KW-1185">Reference proteome</keyword>
<sequence>MENSKKRPLGLKKASQKKLKQDVQADPHVEHPIVNDHVDEQTATIVLKDKGSEKQDEFDELEEIYNSALEALESDQEQALLLFQGSIHEADRLMRKIDDPEAALVAPTKFYYIYGMSLFHLSQLSEPENLIEYLELAKEKLLDAKTSAESESSMHIEKPQTAFDSPFQIYFALSKVALSL</sequence>
<name>A0A2T9Z8F6_9FUNG</name>
<evidence type="ECO:0000256" key="6">
    <source>
        <dbReference type="SAM" id="MobiDB-lite"/>
    </source>
</evidence>
<dbReference type="Proteomes" id="UP000245609">
    <property type="component" value="Unassembled WGS sequence"/>
</dbReference>
<feature type="region of interest" description="Disordered" evidence="6">
    <location>
        <begin position="1"/>
        <end position="30"/>
    </location>
</feature>
<dbReference type="PANTHER" id="PTHR28290">
    <property type="entry name" value="ENHANCER OF TRANSLATION TERMINATION 1"/>
    <property type="match status" value="1"/>
</dbReference>
<feature type="non-terminal residue" evidence="7">
    <location>
        <position position="180"/>
    </location>
</feature>
<dbReference type="InterPro" id="IPR024318">
    <property type="entry name" value="Nro1/ETT1"/>
</dbReference>
<evidence type="ECO:0000256" key="3">
    <source>
        <dbReference type="ARBA" id="ARBA00023015"/>
    </source>
</evidence>
<evidence type="ECO:0000313" key="8">
    <source>
        <dbReference type="Proteomes" id="UP000245609"/>
    </source>
</evidence>
<gene>
    <name evidence="7" type="ORF">BB560_004742</name>
</gene>
<dbReference type="GO" id="GO:2000640">
    <property type="term" value="P:positive regulation of SREBP signaling pathway"/>
    <property type="evidence" value="ECO:0007669"/>
    <property type="project" value="TreeGrafter"/>
</dbReference>
<evidence type="ECO:0000256" key="1">
    <source>
        <dbReference type="ARBA" id="ARBA00004123"/>
    </source>
</evidence>
<dbReference type="PANTHER" id="PTHR28290:SF1">
    <property type="entry name" value="ENHANCER OF TRANSLATION TERMINATION 1"/>
    <property type="match status" value="1"/>
</dbReference>
<organism evidence="7 8">
    <name type="scientific">Smittium megazygosporum</name>
    <dbReference type="NCBI Taxonomy" id="133381"/>
    <lineage>
        <taxon>Eukaryota</taxon>
        <taxon>Fungi</taxon>
        <taxon>Fungi incertae sedis</taxon>
        <taxon>Zoopagomycota</taxon>
        <taxon>Kickxellomycotina</taxon>
        <taxon>Harpellomycetes</taxon>
        <taxon>Harpellales</taxon>
        <taxon>Legeriomycetaceae</taxon>
        <taxon>Smittium</taxon>
    </lineage>
</organism>
<evidence type="ECO:0008006" key="9">
    <source>
        <dbReference type="Google" id="ProtNLM"/>
    </source>
</evidence>
<evidence type="ECO:0000256" key="5">
    <source>
        <dbReference type="ARBA" id="ARBA00023242"/>
    </source>
</evidence>
<dbReference type="EMBL" id="MBFS01001572">
    <property type="protein sequence ID" value="PVV00860.1"/>
    <property type="molecule type" value="Genomic_DNA"/>
</dbReference>
<evidence type="ECO:0000256" key="4">
    <source>
        <dbReference type="ARBA" id="ARBA00023163"/>
    </source>
</evidence>
<keyword evidence="5" id="KW-0539">Nucleus</keyword>
<evidence type="ECO:0000256" key="2">
    <source>
        <dbReference type="ARBA" id="ARBA00007273"/>
    </source>
</evidence>
<comment type="similarity">
    <text evidence="2">Belongs to the ETT1 family.</text>
</comment>